<keyword evidence="1" id="KW-0175">Coiled coil</keyword>
<evidence type="ECO:0000313" key="4">
    <source>
        <dbReference type="Proteomes" id="UP000030401"/>
    </source>
</evidence>
<dbReference type="AlphaFoldDB" id="A0A0A5G226"/>
<dbReference type="STRING" id="1385512.N784_09865"/>
<feature type="compositionally biased region" description="Basic and acidic residues" evidence="2">
    <location>
        <begin position="322"/>
        <end position="333"/>
    </location>
</feature>
<dbReference type="Proteomes" id="UP000030401">
    <property type="component" value="Unassembled WGS sequence"/>
</dbReference>
<feature type="coiled-coil region" evidence="1">
    <location>
        <begin position="32"/>
        <end position="95"/>
    </location>
</feature>
<dbReference type="OrthoDB" id="2973122at2"/>
<feature type="compositionally biased region" description="Low complexity" evidence="2">
    <location>
        <begin position="244"/>
        <end position="321"/>
    </location>
</feature>
<feature type="compositionally biased region" description="Basic and acidic residues" evidence="2">
    <location>
        <begin position="219"/>
        <end position="239"/>
    </location>
</feature>
<dbReference type="EMBL" id="AVPG01000025">
    <property type="protein sequence ID" value="KGX85193.1"/>
    <property type="molecule type" value="Genomic_DNA"/>
</dbReference>
<keyword evidence="4" id="KW-1185">Reference proteome</keyword>
<reference evidence="3 4" key="1">
    <citation type="submission" date="2013-08" db="EMBL/GenBank/DDBJ databases">
        <authorList>
            <person name="Huang J."/>
            <person name="Wang G."/>
        </authorList>
    </citation>
    <scope>NUCLEOTIDE SEQUENCE [LARGE SCALE GENOMIC DNA]</scope>
    <source>
        <strain evidence="3 4">JSM 072002</strain>
    </source>
</reference>
<dbReference type="RefSeq" id="WP_036835693.1">
    <property type="nucleotide sequence ID" value="NZ_AVPG01000025.1"/>
</dbReference>
<comment type="caution">
    <text evidence="3">The sequence shown here is derived from an EMBL/GenBank/DDBJ whole genome shotgun (WGS) entry which is preliminary data.</text>
</comment>
<gene>
    <name evidence="3" type="ORF">N784_09865</name>
</gene>
<evidence type="ECO:0000313" key="3">
    <source>
        <dbReference type="EMBL" id="KGX85193.1"/>
    </source>
</evidence>
<feature type="compositionally biased region" description="Acidic residues" evidence="2">
    <location>
        <begin position="348"/>
        <end position="360"/>
    </location>
</feature>
<evidence type="ECO:0000256" key="2">
    <source>
        <dbReference type="SAM" id="MobiDB-lite"/>
    </source>
</evidence>
<proteinExistence type="predicted"/>
<evidence type="ECO:0000256" key="1">
    <source>
        <dbReference type="SAM" id="Coils"/>
    </source>
</evidence>
<accession>A0A0A5G226</accession>
<sequence length="360" mass="39422">MKSVKKKIIFGVVTASLLVGTGTGVYAYNQHQQELEREAHLEQLRAEKLEKAEETVEALYNPTKTRLAKNINKKIKTAEAAVKEVEGERNKAELTEEIDTVKDLAEIQNEVESTLINGVLANGVTPQQLEETSQKLEMIQTVNDPIFNHLSKKLSKAENQLKELGSASNAVAIAEDSIDRKSYDSAKKLVGKVKNKKEKEELNQRLAVLNENLVAMEKEAERKKEEQERLAAAAKKEEVTQQQNVKSSNPSKQPNKNSYDTSSKSDSTVTSSSANTNDSSDVSSNQSNGGATSDKSSSNSSGRSSNQSLNESSSNKSSGSREGTKLDGAKKVDGGYIDNDGNTYESWIIEDDGSIPWDEF</sequence>
<name>A0A0A5G226_9BACI</name>
<feature type="region of interest" description="Disordered" evidence="2">
    <location>
        <begin position="219"/>
        <end position="360"/>
    </location>
</feature>
<dbReference type="eggNOG" id="ENOG5033V1E">
    <property type="taxonomic scope" value="Bacteria"/>
</dbReference>
<protein>
    <submittedName>
        <fullName evidence="3">Uncharacterized protein</fullName>
    </submittedName>
</protein>
<organism evidence="3 4">
    <name type="scientific">Pontibacillus litoralis JSM 072002</name>
    <dbReference type="NCBI Taxonomy" id="1385512"/>
    <lineage>
        <taxon>Bacteria</taxon>
        <taxon>Bacillati</taxon>
        <taxon>Bacillota</taxon>
        <taxon>Bacilli</taxon>
        <taxon>Bacillales</taxon>
        <taxon>Bacillaceae</taxon>
        <taxon>Pontibacillus</taxon>
    </lineage>
</organism>